<evidence type="ECO:0000313" key="10">
    <source>
        <dbReference type="Proteomes" id="UP001470288"/>
    </source>
</evidence>
<keyword evidence="5 7" id="KW-1133">Transmembrane helix</keyword>
<feature type="transmembrane region" description="Helical" evidence="7">
    <location>
        <begin position="48"/>
        <end position="66"/>
    </location>
</feature>
<sequence length="478" mass="55394">MYRKRNQLMEICICLADAVMVLVSLVIAGLLRYRTFHTLMAAEEMDRLISVLLVLHVAAFYFLKAYDGFFRRGRYKELFFSVKYNVIMIAASTLLSFSMKADIFTSRLVMGYFFVCNTILVWIMHLVIRNWSRVFGWRKGKEKSLLIVSDGKQLEFIVKRFQRSKETLWHVVGAVVLGEPQEGTKQFLTEQEIPMLSCEEEAYLDYATTHVVDEVFIHVDAIQKQEDFLKKMILEFEKMGVVVALNLDLFDLGLSGEKRIDNLEQYHVVAFTSRLFDYRMVVLKRLMDIVGALAGLAITLIVGIVLAPFLLLESPGPLIFKQKRVGVNGRIFDFYKFRSMYADAEERKKELMKQNEMHGLMFKMENDPRITKVGAFIRKTSIDELPQFWNVLKGDMSLVGTRPPTVDEYEQYNYSQKRRISFRPGITGLWQISGRSDITDFDDVVKLDLEYIDNWSLFLDVKIIFKTIGVVFRGSGAR</sequence>
<comment type="caution">
    <text evidence="9">The sequence shown here is derived from an EMBL/GenBank/DDBJ whole genome shotgun (WGS) entry which is preliminary data.</text>
</comment>
<dbReference type="InterPro" id="IPR017475">
    <property type="entry name" value="EPS_sugar_tfrase"/>
</dbReference>
<reference evidence="9 10" key="1">
    <citation type="submission" date="2024-03" db="EMBL/GenBank/DDBJ databases">
        <title>Human intestinal bacterial collection.</title>
        <authorList>
            <person name="Pauvert C."/>
            <person name="Hitch T.C.A."/>
            <person name="Clavel T."/>
        </authorList>
    </citation>
    <scope>NUCLEOTIDE SEQUENCE [LARGE SCALE GENOMIC DNA]</scope>
    <source>
        <strain evidence="9 10">CLA-AA-H78B</strain>
    </source>
</reference>
<feature type="transmembrane region" description="Helical" evidence="7">
    <location>
        <begin position="109"/>
        <end position="128"/>
    </location>
</feature>
<organism evidence="9 10">
    <name type="scientific">Hominiventricola aquisgranensis</name>
    <dbReference type="NCBI Taxonomy" id="3133164"/>
    <lineage>
        <taxon>Bacteria</taxon>
        <taxon>Bacillati</taxon>
        <taxon>Bacillota</taxon>
        <taxon>Clostridia</taxon>
        <taxon>Lachnospirales</taxon>
        <taxon>Lachnospiraceae</taxon>
        <taxon>Hominiventricola</taxon>
    </lineage>
</organism>
<keyword evidence="3 9" id="KW-0808">Transferase</keyword>
<evidence type="ECO:0000256" key="7">
    <source>
        <dbReference type="SAM" id="Phobius"/>
    </source>
</evidence>
<gene>
    <name evidence="9" type="ORF">WMO62_08190</name>
</gene>
<dbReference type="EMBL" id="JBBMFC010000012">
    <property type="protein sequence ID" value="MEQ2578817.1"/>
    <property type="molecule type" value="Genomic_DNA"/>
</dbReference>
<feature type="transmembrane region" description="Helical" evidence="7">
    <location>
        <begin position="12"/>
        <end position="33"/>
    </location>
</feature>
<evidence type="ECO:0000313" key="9">
    <source>
        <dbReference type="EMBL" id="MEQ2578817.1"/>
    </source>
</evidence>
<dbReference type="InterPro" id="IPR003362">
    <property type="entry name" value="Bact_transf"/>
</dbReference>
<protein>
    <submittedName>
        <fullName evidence="9">Sugar transferase</fullName>
        <ecNumber evidence="9">2.7.8.-</ecNumber>
    </submittedName>
</protein>
<dbReference type="Pfam" id="PF02397">
    <property type="entry name" value="Bac_transf"/>
    <property type="match status" value="1"/>
</dbReference>
<dbReference type="EC" id="2.7.8.-" evidence="9"/>
<dbReference type="PANTHER" id="PTHR30576:SF10">
    <property type="entry name" value="SLL5057 PROTEIN"/>
    <property type="match status" value="1"/>
</dbReference>
<evidence type="ECO:0000256" key="5">
    <source>
        <dbReference type="ARBA" id="ARBA00022989"/>
    </source>
</evidence>
<evidence type="ECO:0000259" key="8">
    <source>
        <dbReference type="Pfam" id="PF02397"/>
    </source>
</evidence>
<keyword evidence="4 7" id="KW-0812">Transmembrane</keyword>
<evidence type="ECO:0000256" key="2">
    <source>
        <dbReference type="ARBA" id="ARBA00006464"/>
    </source>
</evidence>
<feature type="transmembrane region" description="Helical" evidence="7">
    <location>
        <begin position="289"/>
        <end position="312"/>
    </location>
</feature>
<dbReference type="RefSeq" id="WP_349144381.1">
    <property type="nucleotide sequence ID" value="NZ_JBBMFC010000012.1"/>
</dbReference>
<proteinExistence type="inferred from homology"/>
<dbReference type="PANTHER" id="PTHR30576">
    <property type="entry name" value="COLANIC BIOSYNTHESIS UDP-GLUCOSE LIPID CARRIER TRANSFERASE"/>
    <property type="match status" value="1"/>
</dbReference>
<keyword evidence="6 7" id="KW-0472">Membrane</keyword>
<evidence type="ECO:0000256" key="4">
    <source>
        <dbReference type="ARBA" id="ARBA00022692"/>
    </source>
</evidence>
<name>A0ABV1I0V2_9FIRM</name>
<feature type="transmembrane region" description="Helical" evidence="7">
    <location>
        <begin position="78"/>
        <end position="97"/>
    </location>
</feature>
<keyword evidence="10" id="KW-1185">Reference proteome</keyword>
<dbReference type="Proteomes" id="UP001470288">
    <property type="component" value="Unassembled WGS sequence"/>
</dbReference>
<comment type="subcellular location">
    <subcellularLocation>
        <location evidence="1">Membrane</location>
        <topology evidence="1">Multi-pass membrane protein</topology>
    </subcellularLocation>
</comment>
<evidence type="ECO:0000256" key="3">
    <source>
        <dbReference type="ARBA" id="ARBA00022679"/>
    </source>
</evidence>
<comment type="similarity">
    <text evidence="2">Belongs to the bacterial sugar transferase family.</text>
</comment>
<dbReference type="NCBIfam" id="TIGR03025">
    <property type="entry name" value="EPS_sugtrans"/>
    <property type="match status" value="1"/>
</dbReference>
<evidence type="ECO:0000256" key="1">
    <source>
        <dbReference type="ARBA" id="ARBA00004141"/>
    </source>
</evidence>
<dbReference type="GO" id="GO:0016740">
    <property type="term" value="F:transferase activity"/>
    <property type="evidence" value="ECO:0007669"/>
    <property type="project" value="UniProtKB-KW"/>
</dbReference>
<feature type="domain" description="Bacterial sugar transferase" evidence="8">
    <location>
        <begin position="284"/>
        <end position="472"/>
    </location>
</feature>
<dbReference type="Pfam" id="PF13727">
    <property type="entry name" value="CoA_binding_3"/>
    <property type="match status" value="1"/>
</dbReference>
<accession>A0ABV1I0V2</accession>
<evidence type="ECO:0000256" key="6">
    <source>
        <dbReference type="ARBA" id="ARBA00023136"/>
    </source>
</evidence>